<feature type="transmembrane region" description="Helical" evidence="2">
    <location>
        <begin position="92"/>
        <end position="112"/>
    </location>
</feature>
<evidence type="ECO:0008006" key="5">
    <source>
        <dbReference type="Google" id="ProtNLM"/>
    </source>
</evidence>
<feature type="transmembrane region" description="Helical" evidence="2">
    <location>
        <begin position="44"/>
        <end position="72"/>
    </location>
</feature>
<feature type="transmembrane region" description="Helical" evidence="2">
    <location>
        <begin position="242"/>
        <end position="259"/>
    </location>
</feature>
<keyword evidence="2" id="KW-0812">Transmembrane</keyword>
<feature type="region of interest" description="Disordered" evidence="1">
    <location>
        <begin position="593"/>
        <end position="614"/>
    </location>
</feature>
<feature type="transmembrane region" description="Helical" evidence="2">
    <location>
        <begin position="118"/>
        <end position="141"/>
    </location>
</feature>
<accession>A0A8H3AWW6</accession>
<dbReference type="EMBL" id="CAJMWS010000409">
    <property type="protein sequence ID" value="CAE6442443.1"/>
    <property type="molecule type" value="Genomic_DNA"/>
</dbReference>
<proteinExistence type="predicted"/>
<organism evidence="3 4">
    <name type="scientific">Rhizoctonia solani</name>
    <dbReference type="NCBI Taxonomy" id="456999"/>
    <lineage>
        <taxon>Eukaryota</taxon>
        <taxon>Fungi</taxon>
        <taxon>Dikarya</taxon>
        <taxon>Basidiomycota</taxon>
        <taxon>Agaricomycotina</taxon>
        <taxon>Agaricomycetes</taxon>
        <taxon>Cantharellales</taxon>
        <taxon>Ceratobasidiaceae</taxon>
        <taxon>Rhizoctonia</taxon>
    </lineage>
</organism>
<feature type="compositionally biased region" description="Polar residues" evidence="1">
    <location>
        <begin position="598"/>
        <end position="608"/>
    </location>
</feature>
<evidence type="ECO:0000256" key="1">
    <source>
        <dbReference type="SAM" id="MobiDB-lite"/>
    </source>
</evidence>
<gene>
    <name evidence="3" type="ORF">RDB_LOCUS132087</name>
</gene>
<dbReference type="AlphaFoldDB" id="A0A8H3AWW6"/>
<sequence length="639" mass="71581">MVLAHSSSIQWQFWLSLLQLVFGGYGFGFSISQVEPICRNPVSYPSWFVVFIALLIVFWVLILANTLFILIFDPKRTNTYLGCHIAQLGINAFIAALLLVYLVIWAASYSLYKAPNSAIIMFVAAILVCSLCSLSLLLITLQSTTRLNRMWTCNTKDIFLRRVAPFQTDGSLSIFGSPRDTPAPLWEEVKSGLYGLRQRIASTFGPPLFSLFVSIKSLLYFLFFRRVKPVETRMYAFTRNGFAIIATGFLIVRTITALLQAQNEIGTRMVSADCSQELYWPQVLVVCIIRQSNQSYMCMLLAYLDAHRNTTYQGNYSQNINISIRSDSMSNDIFDGISIDNKSALKIHIEARGVNGTSLLESSPMPPIWITNLMDGRTWSQLSDGEAMYKSVHTHAAPIWLPSWGIHPGTHVETEAKLITRKRLKSSIWMDIILSSKPTYRFISLYHIVESPVGIVNLRNNSIATATIHLSMRSGFAYFRDRPIDPGFVCDFIEDYRTGTILEAIGSVGGLFALLQAAHVLLFGRPLLWGLTGAKLITPFGLLGVCSSIGFKRRLREQYHRTSANGDSDAIRIGLFLRDFVVDFGPADIELERHHSHTQQPATPSFKLTSDDSEEDIFGSQVPLMQQETCSSPAPRGEA</sequence>
<feature type="transmembrane region" description="Helical" evidence="2">
    <location>
        <begin position="501"/>
        <end position="522"/>
    </location>
</feature>
<dbReference type="Proteomes" id="UP000663846">
    <property type="component" value="Unassembled WGS sequence"/>
</dbReference>
<evidence type="ECO:0000313" key="4">
    <source>
        <dbReference type="Proteomes" id="UP000663846"/>
    </source>
</evidence>
<keyword evidence="2" id="KW-1133">Transmembrane helix</keyword>
<comment type="caution">
    <text evidence="3">The sequence shown here is derived from an EMBL/GenBank/DDBJ whole genome shotgun (WGS) entry which is preliminary data.</text>
</comment>
<evidence type="ECO:0000256" key="2">
    <source>
        <dbReference type="SAM" id="Phobius"/>
    </source>
</evidence>
<feature type="transmembrane region" description="Helical" evidence="2">
    <location>
        <begin position="200"/>
        <end position="222"/>
    </location>
</feature>
<feature type="transmembrane region" description="Helical" evidence="2">
    <location>
        <begin position="12"/>
        <end position="32"/>
    </location>
</feature>
<evidence type="ECO:0000313" key="3">
    <source>
        <dbReference type="EMBL" id="CAE6442443.1"/>
    </source>
</evidence>
<reference evidence="3" key="1">
    <citation type="submission" date="2021-01" db="EMBL/GenBank/DDBJ databases">
        <authorList>
            <person name="Kaushik A."/>
        </authorList>
    </citation>
    <scope>NUCLEOTIDE SEQUENCE</scope>
    <source>
        <strain evidence="3">AG1-1C</strain>
    </source>
</reference>
<keyword evidence="2" id="KW-0472">Membrane</keyword>
<name>A0A8H3AWW6_9AGAM</name>
<protein>
    <recommendedName>
        <fullName evidence="5">Transmembrane protein</fullName>
    </recommendedName>
</protein>
<feature type="transmembrane region" description="Helical" evidence="2">
    <location>
        <begin position="528"/>
        <end position="551"/>
    </location>
</feature>